<reference evidence="6 7" key="1">
    <citation type="submission" date="2007-01" db="EMBL/GenBank/DDBJ databases">
        <authorList>
            <person name="Haygood M."/>
            <person name="Podell S."/>
            <person name="Anderson C."/>
            <person name="Hopkinson B."/>
            <person name="Roe K."/>
            <person name="Barbeau K."/>
            <person name="Gaasterland T."/>
            <person name="Ferriera S."/>
            <person name="Johnson J."/>
            <person name="Kravitz S."/>
            <person name="Beeson K."/>
            <person name="Sutton G."/>
            <person name="Rogers Y.-H."/>
            <person name="Friedman R."/>
            <person name="Frazier M."/>
            <person name="Venter J.C."/>
        </authorList>
    </citation>
    <scope>NUCLEOTIDE SEQUENCE [LARGE SCALE GENOMIC DNA]</scope>
    <source>
        <strain evidence="6 7">ATCC 23134</strain>
    </source>
</reference>
<dbReference type="InterPro" id="IPR052016">
    <property type="entry name" value="Bact_Sigma-Reg"/>
</dbReference>
<dbReference type="eggNOG" id="COG2208">
    <property type="taxonomic scope" value="Bacteria"/>
</dbReference>
<dbReference type="RefSeq" id="WP_002693561.1">
    <property type="nucleotide sequence ID" value="NZ_AAWS01000002.1"/>
</dbReference>
<dbReference type="EMBL" id="AAWS01000002">
    <property type="protein sequence ID" value="EAY31719.1"/>
    <property type="molecule type" value="Genomic_DNA"/>
</dbReference>
<organism evidence="6 7">
    <name type="scientific">Microscilla marina ATCC 23134</name>
    <dbReference type="NCBI Taxonomy" id="313606"/>
    <lineage>
        <taxon>Bacteria</taxon>
        <taxon>Pseudomonadati</taxon>
        <taxon>Bacteroidota</taxon>
        <taxon>Cytophagia</taxon>
        <taxon>Cytophagales</taxon>
        <taxon>Microscillaceae</taxon>
        <taxon>Microscilla</taxon>
    </lineage>
</organism>
<name>A1ZDI0_MICM2</name>
<dbReference type="Gene3D" id="1.25.40.10">
    <property type="entry name" value="Tetratricopeptide repeat domain"/>
    <property type="match status" value="1"/>
</dbReference>
<keyword evidence="4" id="KW-0472">Membrane</keyword>
<dbReference type="PANTHER" id="PTHR43156:SF9">
    <property type="entry name" value="HAMP DOMAIN-CONTAINING PROTEIN"/>
    <property type="match status" value="1"/>
</dbReference>
<dbReference type="InterPro" id="IPR001932">
    <property type="entry name" value="PPM-type_phosphatase-like_dom"/>
</dbReference>
<dbReference type="InterPro" id="IPR011990">
    <property type="entry name" value="TPR-like_helical_dom_sf"/>
</dbReference>
<feature type="compositionally biased region" description="Basic and acidic residues" evidence="3">
    <location>
        <begin position="766"/>
        <end position="779"/>
    </location>
</feature>
<dbReference type="GO" id="GO:0016791">
    <property type="term" value="F:phosphatase activity"/>
    <property type="evidence" value="ECO:0007669"/>
    <property type="project" value="TreeGrafter"/>
</dbReference>
<keyword evidence="1" id="KW-0378">Hydrolase</keyword>
<gene>
    <name evidence="6" type="ORF">M23134_05225</name>
</gene>
<feature type="compositionally biased region" description="Polar residues" evidence="3">
    <location>
        <begin position="780"/>
        <end position="789"/>
    </location>
</feature>
<evidence type="ECO:0000256" key="1">
    <source>
        <dbReference type="ARBA" id="ARBA00022801"/>
    </source>
</evidence>
<keyword evidence="6" id="KW-0808">Transferase</keyword>
<comment type="caution">
    <text evidence="6">The sequence shown here is derived from an EMBL/GenBank/DDBJ whole genome shotgun (WGS) entry which is preliminary data.</text>
</comment>
<keyword evidence="6" id="KW-0723">Serine/threonine-protein kinase</keyword>
<keyword evidence="4" id="KW-1133">Transmembrane helix</keyword>
<dbReference type="AlphaFoldDB" id="A1ZDI0"/>
<protein>
    <submittedName>
        <fullName evidence="6">Serine/threonine protein kinases, putative</fullName>
    </submittedName>
</protein>
<dbReference type="Gene3D" id="3.60.40.10">
    <property type="entry name" value="PPM-type phosphatase domain"/>
    <property type="match status" value="1"/>
</dbReference>
<evidence type="ECO:0000313" key="7">
    <source>
        <dbReference type="Proteomes" id="UP000004095"/>
    </source>
</evidence>
<keyword evidence="2" id="KW-0175">Coiled coil</keyword>
<dbReference type="Proteomes" id="UP000004095">
    <property type="component" value="Unassembled WGS sequence"/>
</dbReference>
<sequence length="789" mass="90863">MYKWILLILLLNISFPAVKGQNGLSLAQTDSLEQELSEAFIDTVRIQILSQLSNAYVVNRPLKAKLYLTQAFKHASSINYRQGLIDLSKTKGKFLYTQNKPAEAITWYKKADSLLKLDKRSKESAQCLIEMAKIYSRYGDLDTAWKLLSKSLKTAQQYQQKPTLIQIYLLLADVTAKQDSLSQTLAYFAKAAQECTQQKDFQQLGLTHQKTGMFYLNRKQPGQALKAFKKALAVYQKHHHHLGILTQHYYIGLSQQTQQNNLKAIKRFEQVLQLADRLGTKLFVAESYYRLSLLHLADDEEKSLECVKKAYEKSLEYNNHTIARDASKALSLYYNKQADTKNALLYQKAYQILNDSLLAQSHRHTLAKERFQTQVKIQHRTDMLRTAHKATLANEQAKSLWLLVLVLTVGIGASGLLIWLFRKNKKTKRRFKELVNQKKEIVGAQSNEIAHQQEVISTKEEALKGANQTLKLKEEKIAESEKQTAEHQEYIYDSMVYTSEIQKVLLPNMKKRNRVLTDHFVLFKPREILSGDFYWVKKVKPYVVIVTADCTGHGVPSAVTGMLAISFLNNIVRDHMELSAGEILDQLREKVKQTIRHHNDEAGEESNKGRIEMALAMYDLEKMELQYAGAYNALHIIRPTKALENFQFNAQIRSMQQGEYTLLEVKADKQPVGRFIKEKSFETHRLKLEENDKLYMFTNGYVDQPNYKNRLFNKSQLKTLLLAIHQRPMVEQEQILDSTFEEWKGKKPQIDDLLVMGVSINQATKVKEKKTAQKKKTLEDTPQTTNDQG</sequence>
<feature type="coiled-coil region" evidence="2">
    <location>
        <begin position="456"/>
        <end position="483"/>
    </location>
</feature>
<accession>A1ZDI0</accession>
<evidence type="ECO:0000259" key="5">
    <source>
        <dbReference type="Pfam" id="PF07228"/>
    </source>
</evidence>
<dbReference type="InterPro" id="IPR019734">
    <property type="entry name" value="TPR_rpt"/>
</dbReference>
<evidence type="ECO:0000256" key="3">
    <source>
        <dbReference type="SAM" id="MobiDB-lite"/>
    </source>
</evidence>
<dbReference type="GO" id="GO:0004674">
    <property type="term" value="F:protein serine/threonine kinase activity"/>
    <property type="evidence" value="ECO:0007669"/>
    <property type="project" value="UniProtKB-KW"/>
</dbReference>
<dbReference type="SMART" id="SM00028">
    <property type="entry name" value="TPR"/>
    <property type="match status" value="4"/>
</dbReference>
<dbReference type="Pfam" id="PF07228">
    <property type="entry name" value="SpoIIE"/>
    <property type="match status" value="1"/>
</dbReference>
<feature type="region of interest" description="Disordered" evidence="3">
    <location>
        <begin position="766"/>
        <end position="789"/>
    </location>
</feature>
<dbReference type="SUPFAM" id="SSF48452">
    <property type="entry name" value="TPR-like"/>
    <property type="match status" value="2"/>
</dbReference>
<keyword evidence="4" id="KW-0812">Transmembrane</keyword>
<dbReference type="OrthoDB" id="9778366at2"/>
<dbReference type="PANTHER" id="PTHR43156">
    <property type="entry name" value="STAGE II SPORULATION PROTEIN E-RELATED"/>
    <property type="match status" value="1"/>
</dbReference>
<keyword evidence="6" id="KW-0418">Kinase</keyword>
<evidence type="ECO:0000313" key="6">
    <source>
        <dbReference type="EMBL" id="EAY31719.1"/>
    </source>
</evidence>
<feature type="transmembrane region" description="Helical" evidence="4">
    <location>
        <begin position="400"/>
        <end position="421"/>
    </location>
</feature>
<proteinExistence type="predicted"/>
<feature type="domain" description="PPM-type phosphatase" evidence="5">
    <location>
        <begin position="542"/>
        <end position="758"/>
    </location>
</feature>
<keyword evidence="7" id="KW-1185">Reference proteome</keyword>
<evidence type="ECO:0000256" key="2">
    <source>
        <dbReference type="SAM" id="Coils"/>
    </source>
</evidence>
<dbReference type="InterPro" id="IPR036457">
    <property type="entry name" value="PPM-type-like_dom_sf"/>
</dbReference>
<evidence type="ECO:0000256" key="4">
    <source>
        <dbReference type="SAM" id="Phobius"/>
    </source>
</evidence>